<dbReference type="GO" id="GO:0008422">
    <property type="term" value="F:beta-glucosidase activity"/>
    <property type="evidence" value="ECO:0007669"/>
    <property type="project" value="UniProtKB-EC"/>
</dbReference>
<keyword evidence="7 10" id="KW-0119">Carbohydrate metabolism</keyword>
<dbReference type="Pfam" id="PF01915">
    <property type="entry name" value="Glyco_hydro_3_C"/>
    <property type="match status" value="1"/>
</dbReference>
<evidence type="ECO:0000256" key="11">
    <source>
        <dbReference type="SAM" id="MobiDB-lite"/>
    </source>
</evidence>
<evidence type="ECO:0000259" key="12">
    <source>
        <dbReference type="PROSITE" id="PS51820"/>
    </source>
</evidence>
<dbReference type="Proteomes" id="UP000722485">
    <property type="component" value="Unassembled WGS sequence"/>
</dbReference>
<comment type="caution">
    <text evidence="13">The sequence shown here is derived from an EMBL/GenBank/DDBJ whole genome shotgun (WGS) entry which is preliminary data.</text>
</comment>
<dbReference type="EC" id="3.2.1.21" evidence="4 10"/>
<dbReference type="PANTHER" id="PTHR42715:SF3">
    <property type="entry name" value="BETA-GLUCOSIDASE B-RELATED"/>
    <property type="match status" value="1"/>
</dbReference>
<dbReference type="Pfam" id="PF14310">
    <property type="entry name" value="Fn3-like"/>
    <property type="match status" value="1"/>
</dbReference>
<evidence type="ECO:0000256" key="3">
    <source>
        <dbReference type="ARBA" id="ARBA00005336"/>
    </source>
</evidence>
<name>A0A9P5HK80_9HYPO</name>
<feature type="region of interest" description="Disordered" evidence="11">
    <location>
        <begin position="282"/>
        <end position="302"/>
    </location>
</feature>
<dbReference type="InterPro" id="IPR011658">
    <property type="entry name" value="PA14_dom"/>
</dbReference>
<reference evidence="13" key="1">
    <citation type="submission" date="2020-03" db="EMBL/GenBank/DDBJ databases">
        <title>Draft Genome Sequence of Cylindrodendrum hubeiense.</title>
        <authorList>
            <person name="Buettner E."/>
            <person name="Kellner H."/>
        </authorList>
    </citation>
    <scope>NUCLEOTIDE SEQUENCE</scope>
    <source>
        <strain evidence="13">IHI 201604</strain>
    </source>
</reference>
<keyword evidence="8 10" id="KW-0326">Glycosidase</keyword>
<keyword evidence="9 10" id="KW-0624">Polysaccharide degradation</keyword>
<gene>
    <name evidence="13" type="ORF">G7Z17_g2736</name>
</gene>
<dbReference type="FunFam" id="2.60.40.10:FF:000495">
    <property type="entry name" value="Periplasmic beta-glucosidase"/>
    <property type="match status" value="1"/>
</dbReference>
<comment type="similarity">
    <text evidence="3 10">Belongs to the glycosyl hydrolase 3 family.</text>
</comment>
<protein>
    <recommendedName>
        <fullName evidence="4 10">beta-glucosidase</fullName>
        <ecNumber evidence="4 10">3.2.1.21</ecNumber>
    </recommendedName>
</protein>
<dbReference type="SUPFAM" id="SSF51445">
    <property type="entry name" value="(Trans)glycosidases"/>
    <property type="match status" value="1"/>
</dbReference>
<dbReference type="SUPFAM" id="SSF52279">
    <property type="entry name" value="Beta-D-glucan exohydrolase, C-terminal domain"/>
    <property type="match status" value="1"/>
</dbReference>
<evidence type="ECO:0000313" key="14">
    <source>
        <dbReference type="Proteomes" id="UP000722485"/>
    </source>
</evidence>
<dbReference type="InterPro" id="IPR037524">
    <property type="entry name" value="PA14/GLEYA"/>
</dbReference>
<keyword evidence="5 10" id="KW-0378">Hydrolase</keyword>
<dbReference type="InterPro" id="IPR036881">
    <property type="entry name" value="Glyco_hydro_3_C_sf"/>
</dbReference>
<dbReference type="InterPro" id="IPR050288">
    <property type="entry name" value="Cellulose_deg_GH3"/>
</dbReference>
<comment type="catalytic activity">
    <reaction evidence="1 10">
        <text>Hydrolysis of terminal, non-reducing beta-D-glucosyl residues with release of beta-D-glucose.</text>
        <dbReference type="EC" id="3.2.1.21"/>
    </reaction>
</comment>
<feature type="domain" description="PA14" evidence="12">
    <location>
        <begin position="399"/>
        <end position="558"/>
    </location>
</feature>
<dbReference type="PROSITE" id="PS51820">
    <property type="entry name" value="PA14"/>
    <property type="match status" value="1"/>
</dbReference>
<sequence length="840" mass="93157">MKPNELDDVIFKLTLSEKISLLSGAGACRTSPLERLGIPSLNTSDGPHGLRGGGGRMFNPPPGYQLPSATAMGATFDTDLLYRVGSLLGDEGIRKDVQVALAPTVCIQRSPLIGRGFEAYGEDPVLSGTLAASVINGLQDRGIGACIKHYAAHDQSAKGSEDDVHMTQRTLREIHLMPFHVAMTKSTPWALMTAYQRINGLHVSEDPFLIQEVLRDEWKFDGLVMSDWWGTYSTSEAINAGMDLEMPGPSVWRGKQLMAAVECRKVPMKAIDSAVRNLLKTIQRTSNPGPQSGGKGGDTTESRTLIRKVAADSIVLLKNDSNILPLRSDVQVKYGLIGEHFENPATCGGGSSEVEAFYISTPLDAMIEEVGKDNIRYAPGCFTRRWTPLIKSGLFLPQSQQPGLFLEWFGENPLEADGAKCLHSTTTLSTTMYFSQMSFESVPDSHFIRVKSTFVAETTCKYRFALSVCGKARLWIDNKPVVDLWTSHPDKTDDTPCFNKLSMERFVELEVEEGQQYELVILMTNQPLQAIAGPPSPGGVRLGGKVLRDEEQAIQDAVELAREVDVLILITGLSSDYEYEAADRTSLLLPGHENEMIERVCQANPNTVVIIQAGMPIEMPWIHHVKTLVHAWLGGQETGHSIVDILFGRVNPSGRLSLTFPERLEDTPAFLNFGKVDRQIVYGEGVFVGHRYYEKLQRPPLFYFGYGLSYTTFKYSDLEVPPKFTATSDHTMEISVVVANTGEHDGSEVIQVYVSDLQCSLQRPRKELKAFQKIFLAKGEQRVCSVKLEKYALSFWSEEFSQWIAEAGDFAVVIARSADPKDEILRRVFSLEETFMWSGL</sequence>
<dbReference type="Gene3D" id="3.20.20.300">
    <property type="entry name" value="Glycoside hydrolase, family 3, N-terminal domain"/>
    <property type="match status" value="1"/>
</dbReference>
<dbReference type="AlphaFoldDB" id="A0A9P5HK80"/>
<dbReference type="Pfam" id="PF00933">
    <property type="entry name" value="Glyco_hydro_3"/>
    <property type="match status" value="1"/>
</dbReference>
<dbReference type="PRINTS" id="PR00133">
    <property type="entry name" value="GLHYDRLASE3"/>
</dbReference>
<evidence type="ECO:0000256" key="10">
    <source>
        <dbReference type="RuleBase" id="RU361161"/>
    </source>
</evidence>
<dbReference type="PROSITE" id="PS00775">
    <property type="entry name" value="GLYCOSYL_HYDROL_F3"/>
    <property type="match status" value="1"/>
</dbReference>
<evidence type="ECO:0000256" key="6">
    <source>
        <dbReference type="ARBA" id="ARBA00023180"/>
    </source>
</evidence>
<dbReference type="GO" id="GO:0009251">
    <property type="term" value="P:glucan catabolic process"/>
    <property type="evidence" value="ECO:0007669"/>
    <property type="project" value="TreeGrafter"/>
</dbReference>
<dbReference type="SMART" id="SM01217">
    <property type="entry name" value="Fn3_like"/>
    <property type="match status" value="1"/>
</dbReference>
<evidence type="ECO:0000256" key="7">
    <source>
        <dbReference type="ARBA" id="ARBA00023277"/>
    </source>
</evidence>
<dbReference type="InterPro" id="IPR002772">
    <property type="entry name" value="Glyco_hydro_3_C"/>
</dbReference>
<proteinExistence type="inferred from homology"/>
<evidence type="ECO:0000256" key="5">
    <source>
        <dbReference type="ARBA" id="ARBA00022801"/>
    </source>
</evidence>
<evidence type="ECO:0000256" key="9">
    <source>
        <dbReference type="ARBA" id="ARBA00023326"/>
    </source>
</evidence>
<accession>A0A9P5HK80</accession>
<dbReference type="InterPro" id="IPR017853">
    <property type="entry name" value="GH"/>
</dbReference>
<dbReference type="InterPro" id="IPR013783">
    <property type="entry name" value="Ig-like_fold"/>
</dbReference>
<dbReference type="Pfam" id="PF07691">
    <property type="entry name" value="PA14"/>
    <property type="match status" value="1"/>
</dbReference>
<evidence type="ECO:0000256" key="8">
    <source>
        <dbReference type="ARBA" id="ARBA00023295"/>
    </source>
</evidence>
<evidence type="ECO:0000256" key="2">
    <source>
        <dbReference type="ARBA" id="ARBA00004987"/>
    </source>
</evidence>
<dbReference type="PANTHER" id="PTHR42715">
    <property type="entry name" value="BETA-GLUCOSIDASE"/>
    <property type="match status" value="1"/>
</dbReference>
<dbReference type="InterPro" id="IPR026891">
    <property type="entry name" value="Fn3-like"/>
</dbReference>
<evidence type="ECO:0000313" key="13">
    <source>
        <dbReference type="EMBL" id="KAF7554680.1"/>
    </source>
</evidence>
<organism evidence="13 14">
    <name type="scientific">Cylindrodendrum hubeiense</name>
    <dbReference type="NCBI Taxonomy" id="595255"/>
    <lineage>
        <taxon>Eukaryota</taxon>
        <taxon>Fungi</taxon>
        <taxon>Dikarya</taxon>
        <taxon>Ascomycota</taxon>
        <taxon>Pezizomycotina</taxon>
        <taxon>Sordariomycetes</taxon>
        <taxon>Hypocreomycetidae</taxon>
        <taxon>Hypocreales</taxon>
        <taxon>Nectriaceae</taxon>
        <taxon>Cylindrodendrum</taxon>
    </lineage>
</organism>
<dbReference type="InterPro" id="IPR019800">
    <property type="entry name" value="Glyco_hydro_3_AS"/>
</dbReference>
<dbReference type="InterPro" id="IPR036962">
    <property type="entry name" value="Glyco_hydro_3_N_sf"/>
</dbReference>
<dbReference type="EMBL" id="JAANBB010000029">
    <property type="protein sequence ID" value="KAF7554680.1"/>
    <property type="molecule type" value="Genomic_DNA"/>
</dbReference>
<dbReference type="Gene3D" id="3.40.50.1700">
    <property type="entry name" value="Glycoside hydrolase family 3 C-terminal domain"/>
    <property type="match status" value="1"/>
</dbReference>
<dbReference type="Gene3D" id="2.60.120.260">
    <property type="entry name" value="Galactose-binding domain-like"/>
    <property type="match status" value="1"/>
</dbReference>
<evidence type="ECO:0000256" key="1">
    <source>
        <dbReference type="ARBA" id="ARBA00000448"/>
    </source>
</evidence>
<keyword evidence="6" id="KW-0325">Glycoprotein</keyword>
<dbReference type="OrthoDB" id="47059at2759"/>
<dbReference type="Gene3D" id="2.60.40.10">
    <property type="entry name" value="Immunoglobulins"/>
    <property type="match status" value="1"/>
</dbReference>
<keyword evidence="14" id="KW-1185">Reference proteome</keyword>
<dbReference type="InterPro" id="IPR001764">
    <property type="entry name" value="Glyco_hydro_3_N"/>
</dbReference>
<evidence type="ECO:0000256" key="4">
    <source>
        <dbReference type="ARBA" id="ARBA00012744"/>
    </source>
</evidence>
<dbReference type="SMART" id="SM00758">
    <property type="entry name" value="PA14"/>
    <property type="match status" value="1"/>
</dbReference>
<comment type="pathway">
    <text evidence="2 10">Glycan metabolism; cellulose degradation.</text>
</comment>